<dbReference type="Pfam" id="PF13391">
    <property type="entry name" value="HNH_2"/>
    <property type="match status" value="1"/>
</dbReference>
<dbReference type="AlphaFoldDB" id="A0A5C5YDY7"/>
<protein>
    <recommendedName>
        <fullName evidence="1">HNH nuclease domain-containing protein</fullName>
    </recommendedName>
</protein>
<name>A0A5C5YDY7_9PLAN</name>
<keyword evidence="3" id="KW-1185">Reference proteome</keyword>
<accession>A0A5C5YDY7</accession>
<dbReference type="InterPro" id="IPR003615">
    <property type="entry name" value="HNH_nuc"/>
</dbReference>
<dbReference type="RefSeq" id="WP_146440444.1">
    <property type="nucleotide sequence ID" value="NZ_SJPL01000001.1"/>
</dbReference>
<feature type="domain" description="HNH nuclease" evidence="1">
    <location>
        <begin position="176"/>
        <end position="227"/>
    </location>
</feature>
<evidence type="ECO:0000313" key="2">
    <source>
        <dbReference type="EMBL" id="TWT72671.1"/>
    </source>
</evidence>
<reference evidence="2 3" key="1">
    <citation type="submission" date="2019-02" db="EMBL/GenBank/DDBJ databases">
        <title>Deep-cultivation of Planctomycetes and their phenomic and genomic characterization uncovers novel biology.</title>
        <authorList>
            <person name="Wiegand S."/>
            <person name="Jogler M."/>
            <person name="Boedeker C."/>
            <person name="Pinto D."/>
            <person name="Vollmers J."/>
            <person name="Rivas-Marin E."/>
            <person name="Kohn T."/>
            <person name="Peeters S.H."/>
            <person name="Heuer A."/>
            <person name="Rast P."/>
            <person name="Oberbeckmann S."/>
            <person name="Bunk B."/>
            <person name="Jeske O."/>
            <person name="Meyerdierks A."/>
            <person name="Storesund J.E."/>
            <person name="Kallscheuer N."/>
            <person name="Luecker S."/>
            <person name="Lage O.M."/>
            <person name="Pohl T."/>
            <person name="Merkel B.J."/>
            <person name="Hornburger P."/>
            <person name="Mueller R.-W."/>
            <person name="Bruemmer F."/>
            <person name="Labrenz M."/>
            <person name="Spormann A.M."/>
            <person name="Op Den Camp H."/>
            <person name="Overmann J."/>
            <person name="Amann R."/>
            <person name="Jetten M.S.M."/>
            <person name="Mascher T."/>
            <person name="Medema M.H."/>
            <person name="Devos D.P."/>
            <person name="Kaster A.-K."/>
            <person name="Ovreas L."/>
            <person name="Rohde M."/>
            <person name="Galperin M.Y."/>
            <person name="Jogler C."/>
        </authorList>
    </citation>
    <scope>NUCLEOTIDE SEQUENCE [LARGE SCALE GENOMIC DNA]</scope>
    <source>
        <strain evidence="2 3">Pan14r</strain>
    </source>
</reference>
<comment type="caution">
    <text evidence="2">The sequence shown here is derived from an EMBL/GenBank/DDBJ whole genome shotgun (WGS) entry which is preliminary data.</text>
</comment>
<dbReference type="OrthoDB" id="5678128at2"/>
<dbReference type="Proteomes" id="UP000317238">
    <property type="component" value="Unassembled WGS sequence"/>
</dbReference>
<dbReference type="EMBL" id="SJPL01000001">
    <property type="protein sequence ID" value="TWT72671.1"/>
    <property type="molecule type" value="Genomic_DNA"/>
</dbReference>
<evidence type="ECO:0000313" key="3">
    <source>
        <dbReference type="Proteomes" id="UP000317238"/>
    </source>
</evidence>
<organism evidence="2 3">
    <name type="scientific">Crateriforma conspicua</name>
    <dbReference type="NCBI Taxonomy" id="2527996"/>
    <lineage>
        <taxon>Bacteria</taxon>
        <taxon>Pseudomonadati</taxon>
        <taxon>Planctomycetota</taxon>
        <taxon>Planctomycetia</taxon>
        <taxon>Planctomycetales</taxon>
        <taxon>Planctomycetaceae</taxon>
        <taxon>Crateriforma</taxon>
    </lineage>
</organism>
<gene>
    <name evidence="2" type="ORF">Pan14r_49910</name>
</gene>
<evidence type="ECO:0000259" key="1">
    <source>
        <dbReference type="Pfam" id="PF13391"/>
    </source>
</evidence>
<sequence>MRINAFFEHRLRAPLFNHVWSWGAIDTSSNRVFLRTNEEHLFDDNGEWALIYNPDWNKSNGHAERLRHIDAMRRGSRAYAVVVTFNDNGKISSFDDESLLRLGEIVEEDGLIYARVMATEPIDAIMRSTAGSRIAHDIFDLWAGNGRATQRESMVLSRIGQGAFRTAVLRCWDYRCAVTGVSTLAAIRASHIKPWRESSKTERLDPYNGLPLVATIDSLFDSGHVSFSNDGLMLIADVLTESDVDALGLSGLRLRSRLSSRSKAFMRDHRDNVFLGGKDVG</sequence>
<proteinExistence type="predicted"/>